<evidence type="ECO:0000313" key="2">
    <source>
        <dbReference type="EMBL" id="CDW54131.1"/>
    </source>
</evidence>
<organism evidence="2 3">
    <name type="scientific">Trichuris trichiura</name>
    <name type="common">Whipworm</name>
    <name type="synonym">Trichocephalus trichiurus</name>
    <dbReference type="NCBI Taxonomy" id="36087"/>
    <lineage>
        <taxon>Eukaryota</taxon>
        <taxon>Metazoa</taxon>
        <taxon>Ecdysozoa</taxon>
        <taxon>Nematoda</taxon>
        <taxon>Enoplea</taxon>
        <taxon>Dorylaimia</taxon>
        <taxon>Trichinellida</taxon>
        <taxon>Trichuridae</taxon>
        <taxon>Trichuris</taxon>
    </lineage>
</organism>
<reference evidence="2" key="1">
    <citation type="submission" date="2014-01" db="EMBL/GenBank/DDBJ databases">
        <authorList>
            <person name="Aslett M."/>
        </authorList>
    </citation>
    <scope>NUCLEOTIDE SEQUENCE</scope>
</reference>
<evidence type="ECO:0000313" key="3">
    <source>
        <dbReference type="Proteomes" id="UP000030665"/>
    </source>
</evidence>
<gene>
    <name evidence="2" type="ORF">TTRE_0000240001</name>
</gene>
<dbReference type="AlphaFoldDB" id="A0A077Z280"/>
<dbReference type="Proteomes" id="UP000030665">
    <property type="component" value="Unassembled WGS sequence"/>
</dbReference>
<protein>
    <recommendedName>
        <fullName evidence="1">Nose resistant-to-fluoxetine protein N-terminal domain-containing protein</fullName>
    </recommendedName>
</protein>
<name>A0A077Z280_TRITR</name>
<evidence type="ECO:0000259" key="1">
    <source>
        <dbReference type="Pfam" id="PF20146"/>
    </source>
</evidence>
<dbReference type="Pfam" id="PF20146">
    <property type="entry name" value="NRF"/>
    <property type="match status" value="1"/>
</dbReference>
<sequence length="151" mass="16771">MTAVNEALSKIPLLVDEIRNLTRMDSIQLESLFKAAGLGSLGRLIVENLNQTLTSSSSSSLRQSKYPSFPVPTISVQCFSDLLYLVASLRELFVAEIPQYVNNNPLNMISWSLKVIDSFGKAPSGLLYGNVWMLGSYEQCVKVSQHIKEQE</sequence>
<keyword evidence="3" id="KW-1185">Reference proteome</keyword>
<dbReference type="OrthoDB" id="4794873at2759"/>
<feature type="domain" description="Nose resistant-to-fluoxetine protein N-terminal" evidence="1">
    <location>
        <begin position="106"/>
        <end position="149"/>
    </location>
</feature>
<reference evidence="2" key="2">
    <citation type="submission" date="2014-03" db="EMBL/GenBank/DDBJ databases">
        <title>The whipworm genome and dual-species transcriptomics of an intimate host-pathogen interaction.</title>
        <authorList>
            <person name="Foth B.J."/>
            <person name="Tsai I.J."/>
            <person name="Reid A.J."/>
            <person name="Bancroft A.J."/>
            <person name="Nichol S."/>
            <person name="Tracey A."/>
            <person name="Holroyd N."/>
            <person name="Cotton J.A."/>
            <person name="Stanley E.J."/>
            <person name="Zarowiecki M."/>
            <person name="Liu J.Z."/>
            <person name="Huckvale T."/>
            <person name="Cooper P.J."/>
            <person name="Grencis R.K."/>
            <person name="Berriman M."/>
        </authorList>
    </citation>
    <scope>NUCLEOTIDE SEQUENCE [LARGE SCALE GENOMIC DNA]</scope>
</reference>
<accession>A0A077Z280</accession>
<dbReference type="EMBL" id="HG805881">
    <property type="protein sequence ID" value="CDW54131.1"/>
    <property type="molecule type" value="Genomic_DNA"/>
</dbReference>
<proteinExistence type="predicted"/>
<dbReference type="InterPro" id="IPR006621">
    <property type="entry name" value="Nose-resist-to-fluoxetine_N"/>
</dbReference>